<feature type="domain" description="Cyclin-like" evidence="3">
    <location>
        <begin position="156"/>
        <end position="241"/>
    </location>
</feature>
<comment type="caution">
    <text evidence="5">The sequence shown here is derived from an EMBL/GenBank/DDBJ whole genome shotgun (WGS) entry which is preliminary data.</text>
</comment>
<proteinExistence type="inferred from homology"/>
<feature type="domain" description="Cyclin C-terminal" evidence="4">
    <location>
        <begin position="250"/>
        <end position="374"/>
    </location>
</feature>
<evidence type="ECO:0000313" key="5">
    <source>
        <dbReference type="EMBL" id="KAL5104209.1"/>
    </source>
</evidence>
<dbReference type="InterPro" id="IPR013763">
    <property type="entry name" value="Cyclin-like_dom"/>
</dbReference>
<feature type="domain" description="Cyclin-like" evidence="3">
    <location>
        <begin position="254"/>
        <end position="354"/>
    </location>
</feature>
<evidence type="ECO:0000256" key="2">
    <source>
        <dbReference type="RuleBase" id="RU000383"/>
    </source>
</evidence>
<keyword evidence="6" id="KW-1185">Reference proteome</keyword>
<sequence>MALPNDLCSSCTRRLGGYNAPRHEDTQADVASPPQLEGADMAEDVLYAPTENTDSPRAEALNHIRGFNFNYVDEVDEVYYLQLLARSHRRNRGSAIPMGVLPTHENDDPLTRGDLRFYLTSLTENFELDNRYMEAYNPQFLARCEISPDTRDCLIQWMIQLHMWMRIPVQTLHVAVGLMDLYTWLRPILLQEYQLLALGAIKLATRIRSPTTTISNELLSRSAMDAYIPSQIARMEEKLQECAGNRANFPTPFTFLERYMLGLSDFSFTKLEWTRKICQYFFDLGLCHADLCQYSASMRCAGVLYLIRCMQQLGYSPDFGHKSAYTPPWSCTMEKFTGHSDTKHLRRVAKLYGQKQVAIGVYAAPYYLNHHTNVPHMRVRQYRRLDHKDSTLTYNHGVDFEPTGRQTTGCISEYASRPQLTNLKHSTNPLTATKKSKRRRWHIHVKLRSELGTYRVGNAPSVRSSGYSKLIHLVKNL</sequence>
<name>A0ABR4Q3K3_9CEST</name>
<dbReference type="SUPFAM" id="SSF47954">
    <property type="entry name" value="Cyclin-like"/>
    <property type="match status" value="2"/>
</dbReference>
<evidence type="ECO:0000313" key="6">
    <source>
        <dbReference type="Proteomes" id="UP001651158"/>
    </source>
</evidence>
<dbReference type="Pfam" id="PF00134">
    <property type="entry name" value="Cyclin_N"/>
    <property type="match status" value="1"/>
</dbReference>
<evidence type="ECO:0000259" key="4">
    <source>
        <dbReference type="SMART" id="SM01332"/>
    </source>
</evidence>
<evidence type="ECO:0000256" key="1">
    <source>
        <dbReference type="ARBA" id="ARBA00023127"/>
    </source>
</evidence>
<protein>
    <submittedName>
        <fullName evidence="5">Cyclin-B3-1</fullName>
    </submittedName>
</protein>
<dbReference type="InterPro" id="IPR006671">
    <property type="entry name" value="Cyclin_N"/>
</dbReference>
<dbReference type="PANTHER" id="PTHR10177">
    <property type="entry name" value="CYCLINS"/>
    <property type="match status" value="1"/>
</dbReference>
<dbReference type="Pfam" id="PF02984">
    <property type="entry name" value="Cyclin_C"/>
    <property type="match status" value="1"/>
</dbReference>
<gene>
    <name evidence="5" type="ORF">TcWFU_001605</name>
</gene>
<comment type="similarity">
    <text evidence="2">Belongs to the cyclin family.</text>
</comment>
<keyword evidence="1 2" id="KW-0195">Cyclin</keyword>
<evidence type="ECO:0000259" key="3">
    <source>
        <dbReference type="SMART" id="SM00385"/>
    </source>
</evidence>
<organism evidence="5 6">
    <name type="scientific">Taenia crassiceps</name>
    <dbReference type="NCBI Taxonomy" id="6207"/>
    <lineage>
        <taxon>Eukaryota</taxon>
        <taxon>Metazoa</taxon>
        <taxon>Spiralia</taxon>
        <taxon>Lophotrochozoa</taxon>
        <taxon>Platyhelminthes</taxon>
        <taxon>Cestoda</taxon>
        <taxon>Eucestoda</taxon>
        <taxon>Cyclophyllidea</taxon>
        <taxon>Taeniidae</taxon>
        <taxon>Taenia</taxon>
    </lineage>
</organism>
<dbReference type="InterPro" id="IPR039361">
    <property type="entry name" value="Cyclin"/>
</dbReference>
<dbReference type="EMBL" id="JAKROA010000013">
    <property type="protein sequence ID" value="KAL5104209.1"/>
    <property type="molecule type" value="Genomic_DNA"/>
</dbReference>
<accession>A0ABR4Q3K3</accession>
<dbReference type="InterPro" id="IPR036915">
    <property type="entry name" value="Cyclin-like_sf"/>
</dbReference>
<dbReference type="SMART" id="SM00385">
    <property type="entry name" value="CYCLIN"/>
    <property type="match status" value="2"/>
</dbReference>
<dbReference type="Gene3D" id="1.10.472.10">
    <property type="entry name" value="Cyclin-like"/>
    <property type="match status" value="2"/>
</dbReference>
<reference evidence="5 6" key="1">
    <citation type="journal article" date="2022" name="Front. Cell. Infect. Microbiol.">
        <title>The Genomes of Two Strains of Taenia crassiceps the Animal Model for the Study of Human Cysticercosis.</title>
        <authorList>
            <person name="Bobes R.J."/>
            <person name="Estrada K."/>
            <person name="Rios-Valencia D.G."/>
            <person name="Calderon-Gallegos A."/>
            <person name="de la Torre P."/>
            <person name="Carrero J.C."/>
            <person name="Sanchez-Flores A."/>
            <person name="Laclette J.P."/>
        </authorList>
    </citation>
    <scope>NUCLEOTIDE SEQUENCE [LARGE SCALE GENOMIC DNA]</scope>
    <source>
        <strain evidence="5">WFUcys</strain>
    </source>
</reference>
<dbReference type="SMART" id="SM01332">
    <property type="entry name" value="Cyclin_C"/>
    <property type="match status" value="1"/>
</dbReference>
<dbReference type="InterPro" id="IPR004367">
    <property type="entry name" value="Cyclin_C-dom"/>
</dbReference>
<dbReference type="Proteomes" id="UP001651158">
    <property type="component" value="Unassembled WGS sequence"/>
</dbReference>